<evidence type="ECO:0000256" key="7">
    <source>
        <dbReference type="SAM" id="Phobius"/>
    </source>
</evidence>
<gene>
    <name evidence="9" type="ORF">EYC82_00480</name>
</gene>
<evidence type="ECO:0000256" key="1">
    <source>
        <dbReference type="ARBA" id="ARBA00004167"/>
    </source>
</evidence>
<reference evidence="9" key="1">
    <citation type="submission" date="2019-02" db="EMBL/GenBank/DDBJ databases">
        <authorList>
            <person name="Li S.-H."/>
        </authorList>
    </citation>
    <scope>NUCLEOTIDE SEQUENCE</scope>
    <source>
        <strain evidence="9">IMCC11814</strain>
    </source>
</reference>
<organism evidence="9 10">
    <name type="scientific">Candidatus Marimicrobium litorale</name>
    <dbReference type="NCBI Taxonomy" id="2518991"/>
    <lineage>
        <taxon>Bacteria</taxon>
        <taxon>Pseudomonadati</taxon>
        <taxon>Pseudomonadota</taxon>
        <taxon>Gammaproteobacteria</taxon>
        <taxon>Cellvibrionales</taxon>
        <taxon>Halieaceae</taxon>
        <taxon>Marimicrobium</taxon>
    </lineage>
</organism>
<dbReference type="PANTHER" id="PTHR12763:SF28">
    <property type="entry name" value="GEO10507P1-RELATED"/>
    <property type="match status" value="1"/>
</dbReference>
<dbReference type="InterPro" id="IPR001623">
    <property type="entry name" value="DnaJ_domain"/>
</dbReference>
<dbReference type="RefSeq" id="WP_279247590.1">
    <property type="nucleotide sequence ID" value="NZ_SHNO01000001.1"/>
</dbReference>
<evidence type="ECO:0000256" key="5">
    <source>
        <dbReference type="ARBA" id="ARBA00023186"/>
    </source>
</evidence>
<protein>
    <submittedName>
        <fullName evidence="9">Molecular chaperone DnaJ</fullName>
    </submittedName>
</protein>
<proteinExistence type="inferred from homology"/>
<comment type="similarity">
    <text evidence="6">Belongs to the TIM14 family.</text>
</comment>
<dbReference type="InterPro" id="IPR036869">
    <property type="entry name" value="J_dom_sf"/>
</dbReference>
<evidence type="ECO:0000256" key="3">
    <source>
        <dbReference type="ARBA" id="ARBA00022989"/>
    </source>
</evidence>
<keyword evidence="2 7" id="KW-0812">Transmembrane</keyword>
<dbReference type="Proteomes" id="UP001143304">
    <property type="component" value="Unassembled WGS sequence"/>
</dbReference>
<dbReference type="EMBL" id="SHNO01000001">
    <property type="protein sequence ID" value="MCX2975828.1"/>
    <property type="molecule type" value="Genomic_DNA"/>
</dbReference>
<name>A0ABT3T0R2_9GAMM</name>
<evidence type="ECO:0000256" key="6">
    <source>
        <dbReference type="ARBA" id="ARBA00038105"/>
    </source>
</evidence>
<keyword evidence="3 7" id="KW-1133">Transmembrane helix</keyword>
<keyword evidence="5" id="KW-0143">Chaperone</keyword>
<keyword evidence="10" id="KW-1185">Reference proteome</keyword>
<sequence>MPRLILLMAVVAVVYLLVRRVQALPPHKRRSEYFKLGLGVALFATAILALTGRLHWVGAAITALLVTARQALPLLMRFFPMLAGLRGKGALGAGQSSTVETPLLRMHLDHDSGELQGEILQGAFKDWRLAEMKREQLEEFYRYCQAEDADSARLLSSYLEQKFPGEAPFDNPPGGQSPSAQPMDRKEALAVLGLEDDAGEPEIVDAHRKLIQKLHPDRGGNDYLAAQINRAKDILLG</sequence>
<dbReference type="PANTHER" id="PTHR12763">
    <property type="match status" value="1"/>
</dbReference>
<evidence type="ECO:0000259" key="8">
    <source>
        <dbReference type="PROSITE" id="PS50076"/>
    </source>
</evidence>
<accession>A0ABT3T0R2</accession>
<dbReference type="Gene3D" id="1.10.287.110">
    <property type="entry name" value="DnaJ domain"/>
    <property type="match status" value="1"/>
</dbReference>
<evidence type="ECO:0000313" key="9">
    <source>
        <dbReference type="EMBL" id="MCX2975828.1"/>
    </source>
</evidence>
<comment type="caution">
    <text evidence="9">The sequence shown here is derived from an EMBL/GenBank/DDBJ whole genome shotgun (WGS) entry which is preliminary data.</text>
</comment>
<evidence type="ECO:0000256" key="2">
    <source>
        <dbReference type="ARBA" id="ARBA00022692"/>
    </source>
</evidence>
<dbReference type="SUPFAM" id="SSF46565">
    <property type="entry name" value="Chaperone J-domain"/>
    <property type="match status" value="1"/>
</dbReference>
<comment type="subcellular location">
    <subcellularLocation>
        <location evidence="1">Membrane</location>
        <topology evidence="1">Single-pass membrane protein</topology>
    </subcellularLocation>
</comment>
<keyword evidence="4 7" id="KW-0472">Membrane</keyword>
<dbReference type="CDD" id="cd06257">
    <property type="entry name" value="DnaJ"/>
    <property type="match status" value="1"/>
</dbReference>
<dbReference type="SMART" id="SM00271">
    <property type="entry name" value="DnaJ"/>
    <property type="match status" value="1"/>
</dbReference>
<evidence type="ECO:0000313" key="10">
    <source>
        <dbReference type="Proteomes" id="UP001143304"/>
    </source>
</evidence>
<dbReference type="PROSITE" id="PS50076">
    <property type="entry name" value="DNAJ_2"/>
    <property type="match status" value="1"/>
</dbReference>
<feature type="domain" description="J" evidence="8">
    <location>
        <begin position="187"/>
        <end position="237"/>
    </location>
</feature>
<feature type="transmembrane region" description="Helical" evidence="7">
    <location>
        <begin position="33"/>
        <end position="50"/>
    </location>
</feature>
<evidence type="ECO:0000256" key="4">
    <source>
        <dbReference type="ARBA" id="ARBA00023136"/>
    </source>
</evidence>